<dbReference type="Gene3D" id="3.40.630.30">
    <property type="match status" value="1"/>
</dbReference>
<evidence type="ECO:0000259" key="1">
    <source>
        <dbReference type="PROSITE" id="PS51186"/>
    </source>
</evidence>
<reference evidence="2" key="2">
    <citation type="submission" date="2021-04" db="EMBL/GenBank/DDBJ databases">
        <authorList>
            <person name="Gilroy R."/>
        </authorList>
    </citation>
    <scope>NUCLEOTIDE SEQUENCE</scope>
    <source>
        <strain evidence="2">ChiSjej2B20-11307</strain>
    </source>
</reference>
<reference evidence="2" key="1">
    <citation type="journal article" date="2021" name="PeerJ">
        <title>Extensive microbial diversity within the chicken gut microbiome revealed by metagenomics and culture.</title>
        <authorList>
            <person name="Gilroy R."/>
            <person name="Ravi A."/>
            <person name="Getino M."/>
            <person name="Pursley I."/>
            <person name="Horton D.L."/>
            <person name="Alikhan N.F."/>
            <person name="Baker D."/>
            <person name="Gharbi K."/>
            <person name="Hall N."/>
            <person name="Watson M."/>
            <person name="Adriaenssens E.M."/>
            <person name="Foster-Nyarko E."/>
            <person name="Jarju S."/>
            <person name="Secka A."/>
            <person name="Antonio M."/>
            <person name="Oren A."/>
            <person name="Chaudhuri R.R."/>
            <person name="La Ragione R."/>
            <person name="Hildebrand F."/>
            <person name="Pallen M.J."/>
        </authorList>
    </citation>
    <scope>NUCLEOTIDE SEQUENCE</scope>
    <source>
        <strain evidence="2">ChiSjej2B20-11307</strain>
    </source>
</reference>
<dbReference type="InterPro" id="IPR016181">
    <property type="entry name" value="Acyl_CoA_acyltransferase"/>
</dbReference>
<gene>
    <name evidence="2" type="ORF">H9798_06210</name>
</gene>
<dbReference type="PROSITE" id="PS51186">
    <property type="entry name" value="GNAT"/>
    <property type="match status" value="1"/>
</dbReference>
<evidence type="ECO:0000313" key="3">
    <source>
        <dbReference type="Proteomes" id="UP000824223"/>
    </source>
</evidence>
<protein>
    <submittedName>
        <fullName evidence="2">N-acetyltransferase</fullName>
    </submittedName>
</protein>
<name>A0A9D2HAX2_9FIRM</name>
<evidence type="ECO:0000313" key="2">
    <source>
        <dbReference type="EMBL" id="HJA06726.1"/>
    </source>
</evidence>
<dbReference type="InterPro" id="IPR000182">
    <property type="entry name" value="GNAT_dom"/>
</dbReference>
<dbReference type="CDD" id="cd04301">
    <property type="entry name" value="NAT_SF"/>
    <property type="match status" value="1"/>
</dbReference>
<sequence length="170" mass="18982">MLIRRENESDYEKVYDAVKASFESAEHADGNEQELVNALRNGDSYIPELSLVAEEEGNIVGHIMFTKAWVGDMPVLALAPLSVVPEYQRKGIGSALIKEGHRVSVCLGFSYSVVLGSENYYSRYGYVPADIFGIQAPFDVPREKFMAYKLKKDAPEVCGTIRYAREFGIT</sequence>
<dbReference type="SUPFAM" id="SSF55729">
    <property type="entry name" value="Acyl-CoA N-acyltransferases (Nat)"/>
    <property type="match status" value="1"/>
</dbReference>
<dbReference type="EMBL" id="DXAK01000032">
    <property type="protein sequence ID" value="HJA06726.1"/>
    <property type="molecule type" value="Genomic_DNA"/>
</dbReference>
<proteinExistence type="predicted"/>
<comment type="caution">
    <text evidence="2">The sequence shown here is derived from an EMBL/GenBank/DDBJ whole genome shotgun (WGS) entry which is preliminary data.</text>
</comment>
<dbReference type="AlphaFoldDB" id="A0A9D2HAX2"/>
<feature type="domain" description="N-acetyltransferase" evidence="1">
    <location>
        <begin position="1"/>
        <end position="155"/>
    </location>
</feature>
<accession>A0A9D2HAX2</accession>
<dbReference type="GO" id="GO:0016747">
    <property type="term" value="F:acyltransferase activity, transferring groups other than amino-acyl groups"/>
    <property type="evidence" value="ECO:0007669"/>
    <property type="project" value="InterPro"/>
</dbReference>
<dbReference type="Proteomes" id="UP000824223">
    <property type="component" value="Unassembled WGS sequence"/>
</dbReference>
<organism evidence="2 3">
    <name type="scientific">Candidatus Mediterraneibacter pullicola</name>
    <dbReference type="NCBI Taxonomy" id="2838682"/>
    <lineage>
        <taxon>Bacteria</taxon>
        <taxon>Bacillati</taxon>
        <taxon>Bacillota</taxon>
        <taxon>Clostridia</taxon>
        <taxon>Lachnospirales</taxon>
        <taxon>Lachnospiraceae</taxon>
        <taxon>Mediterraneibacter</taxon>
    </lineage>
</organism>
<dbReference type="Pfam" id="PF00583">
    <property type="entry name" value="Acetyltransf_1"/>
    <property type="match status" value="1"/>
</dbReference>